<proteinExistence type="predicted"/>
<protein>
    <submittedName>
        <fullName evidence="1">Uncharacterized protein</fullName>
    </submittedName>
</protein>
<dbReference type="AlphaFoldDB" id="A0A0A9FAA7"/>
<sequence>MKTYHKSQKVSIAIKHFSRSTGKQYLKLRSQAYS</sequence>
<name>A0A0A9FAA7_ARUDO</name>
<evidence type="ECO:0000313" key="1">
    <source>
        <dbReference type="EMBL" id="JAE05198.1"/>
    </source>
</evidence>
<dbReference type="EMBL" id="GBRH01192698">
    <property type="protein sequence ID" value="JAE05198.1"/>
    <property type="molecule type" value="Transcribed_RNA"/>
</dbReference>
<organism evidence="1">
    <name type="scientific">Arundo donax</name>
    <name type="common">Giant reed</name>
    <name type="synonym">Donax arundinaceus</name>
    <dbReference type="NCBI Taxonomy" id="35708"/>
    <lineage>
        <taxon>Eukaryota</taxon>
        <taxon>Viridiplantae</taxon>
        <taxon>Streptophyta</taxon>
        <taxon>Embryophyta</taxon>
        <taxon>Tracheophyta</taxon>
        <taxon>Spermatophyta</taxon>
        <taxon>Magnoliopsida</taxon>
        <taxon>Liliopsida</taxon>
        <taxon>Poales</taxon>
        <taxon>Poaceae</taxon>
        <taxon>PACMAD clade</taxon>
        <taxon>Arundinoideae</taxon>
        <taxon>Arundineae</taxon>
        <taxon>Arundo</taxon>
    </lineage>
</organism>
<accession>A0A0A9FAA7</accession>
<reference evidence="1" key="1">
    <citation type="submission" date="2014-09" db="EMBL/GenBank/DDBJ databases">
        <authorList>
            <person name="Magalhaes I.L.F."/>
            <person name="Oliveira U."/>
            <person name="Santos F.R."/>
            <person name="Vidigal T.H.D.A."/>
            <person name="Brescovit A.D."/>
            <person name="Santos A.J."/>
        </authorList>
    </citation>
    <scope>NUCLEOTIDE SEQUENCE</scope>
    <source>
        <tissue evidence="1">Shoot tissue taken approximately 20 cm above the soil surface</tissue>
    </source>
</reference>
<reference evidence="1" key="2">
    <citation type="journal article" date="2015" name="Data Brief">
        <title>Shoot transcriptome of the giant reed, Arundo donax.</title>
        <authorList>
            <person name="Barrero R.A."/>
            <person name="Guerrero F.D."/>
            <person name="Moolhuijzen P."/>
            <person name="Goolsby J.A."/>
            <person name="Tidwell J."/>
            <person name="Bellgard S.E."/>
            <person name="Bellgard M.I."/>
        </authorList>
    </citation>
    <scope>NUCLEOTIDE SEQUENCE</scope>
    <source>
        <tissue evidence="1">Shoot tissue taken approximately 20 cm above the soil surface</tissue>
    </source>
</reference>